<keyword evidence="3" id="KW-1185">Reference proteome</keyword>
<feature type="domain" description="HTH cro/C1-type" evidence="1">
    <location>
        <begin position="8"/>
        <end position="66"/>
    </location>
</feature>
<evidence type="ECO:0000313" key="3">
    <source>
        <dbReference type="Proteomes" id="UP000320314"/>
    </source>
</evidence>
<protein>
    <submittedName>
        <fullName evidence="2">Helix-turn-helix transcriptional regulator</fullName>
    </submittedName>
</protein>
<dbReference type="AlphaFoldDB" id="A0A506U196"/>
<dbReference type="Gene3D" id="1.10.260.40">
    <property type="entry name" value="lambda repressor-like DNA-binding domains"/>
    <property type="match status" value="1"/>
</dbReference>
<evidence type="ECO:0000313" key="2">
    <source>
        <dbReference type="EMBL" id="TPW27256.1"/>
    </source>
</evidence>
<organism evidence="2 3">
    <name type="scientific">Pararhizobium mangrovi</name>
    <dbReference type="NCBI Taxonomy" id="2590452"/>
    <lineage>
        <taxon>Bacteria</taxon>
        <taxon>Pseudomonadati</taxon>
        <taxon>Pseudomonadota</taxon>
        <taxon>Alphaproteobacteria</taxon>
        <taxon>Hyphomicrobiales</taxon>
        <taxon>Rhizobiaceae</taxon>
        <taxon>Rhizobium/Agrobacterium group</taxon>
        <taxon>Pararhizobium</taxon>
    </lineage>
</organism>
<name>A0A506U196_9HYPH</name>
<evidence type="ECO:0000259" key="1">
    <source>
        <dbReference type="PROSITE" id="PS50943"/>
    </source>
</evidence>
<comment type="caution">
    <text evidence="2">The sequence shown here is derived from an EMBL/GenBank/DDBJ whole genome shotgun (WGS) entry which is preliminary data.</text>
</comment>
<dbReference type="SUPFAM" id="SSF47413">
    <property type="entry name" value="lambda repressor-like DNA-binding domains"/>
    <property type="match status" value="1"/>
</dbReference>
<sequence>MTPFGQALRRLRAERGISQREMATALDVSPAYLSALEHGRRGRPSWAFTQRVIAFFNIIWDDAERLERLAAISDPRVVVDTRDLSVEATLFANRLARVIADLDAAGLDDLDAALDTALEKAGASLATRRGAR</sequence>
<dbReference type="CDD" id="cd00093">
    <property type="entry name" value="HTH_XRE"/>
    <property type="match status" value="1"/>
</dbReference>
<proteinExistence type="predicted"/>
<dbReference type="InterPro" id="IPR010982">
    <property type="entry name" value="Lambda_DNA-bd_dom_sf"/>
</dbReference>
<dbReference type="Proteomes" id="UP000320314">
    <property type="component" value="Unassembled WGS sequence"/>
</dbReference>
<dbReference type="PROSITE" id="PS50943">
    <property type="entry name" value="HTH_CROC1"/>
    <property type="match status" value="1"/>
</dbReference>
<accession>A0A506U196</accession>
<dbReference type="OrthoDB" id="9809730at2"/>
<dbReference type="RefSeq" id="WP_141167290.1">
    <property type="nucleotide sequence ID" value="NZ_VHLH01000022.1"/>
</dbReference>
<dbReference type="GO" id="GO:0003677">
    <property type="term" value="F:DNA binding"/>
    <property type="evidence" value="ECO:0007669"/>
    <property type="project" value="InterPro"/>
</dbReference>
<dbReference type="Pfam" id="PF13560">
    <property type="entry name" value="HTH_31"/>
    <property type="match status" value="1"/>
</dbReference>
<gene>
    <name evidence="2" type="ORF">FJU11_11930</name>
</gene>
<dbReference type="SMART" id="SM00530">
    <property type="entry name" value="HTH_XRE"/>
    <property type="match status" value="1"/>
</dbReference>
<dbReference type="InterPro" id="IPR001387">
    <property type="entry name" value="Cro/C1-type_HTH"/>
</dbReference>
<reference evidence="2 3" key="1">
    <citation type="submission" date="2019-06" db="EMBL/GenBank/DDBJ databases">
        <authorList>
            <person name="Li M."/>
        </authorList>
    </citation>
    <scope>NUCLEOTIDE SEQUENCE [LARGE SCALE GENOMIC DNA]</scope>
    <source>
        <strain evidence="2 3">BGMRC6574</strain>
    </source>
</reference>
<dbReference type="EMBL" id="VHLH01000022">
    <property type="protein sequence ID" value="TPW27256.1"/>
    <property type="molecule type" value="Genomic_DNA"/>
</dbReference>